<dbReference type="InterPro" id="IPR000569">
    <property type="entry name" value="HECT_dom"/>
</dbReference>
<dbReference type="PANTHER" id="PTHR11254">
    <property type="entry name" value="HECT DOMAIN UBIQUITIN-PROTEIN LIGASE"/>
    <property type="match status" value="1"/>
</dbReference>
<feature type="domain" description="B30.2/SPRY" evidence="8">
    <location>
        <begin position="647"/>
        <end position="822"/>
    </location>
</feature>
<dbReference type="Gene3D" id="2.60.120.920">
    <property type="match status" value="4"/>
</dbReference>
<dbReference type="EMBL" id="CP126208">
    <property type="protein sequence ID" value="WIA09202.1"/>
    <property type="molecule type" value="Genomic_DNA"/>
</dbReference>
<dbReference type="PANTHER" id="PTHR11254:SF67">
    <property type="entry name" value="E3 UBIQUITIN-PROTEIN LIGASE HUWE1"/>
    <property type="match status" value="1"/>
</dbReference>
<dbReference type="InterPro" id="IPR001870">
    <property type="entry name" value="B30.2/SPRY"/>
</dbReference>
<dbReference type="SUPFAM" id="SSF53335">
    <property type="entry name" value="S-adenosyl-L-methionine-dependent methyltransferases"/>
    <property type="match status" value="1"/>
</dbReference>
<feature type="region of interest" description="Disordered" evidence="7">
    <location>
        <begin position="1486"/>
        <end position="1542"/>
    </location>
</feature>
<comment type="pathway">
    <text evidence="2">Protein modification; protein ubiquitination.</text>
</comment>
<feature type="compositionally biased region" description="Low complexity" evidence="7">
    <location>
        <begin position="231"/>
        <end position="244"/>
    </location>
</feature>
<dbReference type="PROSITE" id="PS50188">
    <property type="entry name" value="B302_SPRY"/>
    <property type="match status" value="3"/>
</dbReference>
<comment type="catalytic activity">
    <reaction evidence="1">
        <text>S-ubiquitinyl-[E2 ubiquitin-conjugating enzyme]-L-cysteine + [acceptor protein]-L-lysine = [E2 ubiquitin-conjugating enzyme]-L-cysteine + N(6)-ubiquitinyl-[acceptor protein]-L-lysine.</text>
        <dbReference type="EC" id="2.3.2.26"/>
    </reaction>
</comment>
<name>A0ABY8TJB5_TETOB</name>
<dbReference type="InterPro" id="IPR029063">
    <property type="entry name" value="SAM-dependent_MTases_sf"/>
</dbReference>
<dbReference type="InterPro" id="IPR043136">
    <property type="entry name" value="B30.2/SPRY_sf"/>
</dbReference>
<dbReference type="Pfam" id="PF01135">
    <property type="entry name" value="PCMT"/>
    <property type="match status" value="1"/>
</dbReference>
<dbReference type="SUPFAM" id="SSF49899">
    <property type="entry name" value="Concanavalin A-like lectins/glucanases"/>
    <property type="match status" value="5"/>
</dbReference>
<accession>A0ABY8TJB5</accession>
<feature type="region of interest" description="Disordered" evidence="7">
    <location>
        <begin position="214"/>
        <end position="260"/>
    </location>
</feature>
<dbReference type="Pfam" id="PF00632">
    <property type="entry name" value="HECT"/>
    <property type="match status" value="1"/>
</dbReference>
<evidence type="ECO:0000313" key="11">
    <source>
        <dbReference type="Proteomes" id="UP001244341"/>
    </source>
</evidence>
<dbReference type="Gene3D" id="3.40.50.150">
    <property type="entry name" value="Vaccinia Virus protein VP39"/>
    <property type="match status" value="1"/>
</dbReference>
<evidence type="ECO:0000259" key="8">
    <source>
        <dbReference type="PROSITE" id="PS50188"/>
    </source>
</evidence>
<dbReference type="EC" id="2.3.2.26" evidence="3"/>
<dbReference type="CDD" id="cd12885">
    <property type="entry name" value="SPRY_RanBP_like"/>
    <property type="match status" value="1"/>
</dbReference>
<feature type="domain" description="B30.2/SPRY" evidence="8">
    <location>
        <begin position="475"/>
        <end position="655"/>
    </location>
</feature>
<dbReference type="InterPro" id="IPR044736">
    <property type="entry name" value="Gid1/RanBPM/SPLA_SPRY"/>
</dbReference>
<proteinExistence type="predicted"/>
<sequence>MLEMSGLICYPYLGSGSLVACIRVDQTQLTGSMGQGSSSTRSRPFDDEGYIVPAGAAESRQSESSRTTSSQPGTPAAVASAESGQSQSSSSTATPSSGGQQTPAMAQAAAQQPAAAAPAAPRTVPVHKSTAIIPGWSRPLSSQQLTIECQKITQPSRTASAKECYGVMELEVMKFVAYCGGLTIKLRVDDLQHGQVDSVTWGLAAMRPCHALANSSAAGSGGSSSPDRRAGTPTGSRSGSSAGSNAMNKAHPTTPVTVQNPSQKPLYAICTTATVARVTKGDVLSMDLSPKEDGQPVIMVTLSHNDSVLLRAALPCASIAALQMYPFVTVLSGMVVSLHEALTPSPLFTWYSPTSATADIQMADLDTCVKYNTAANTISSGVSEFHGSTTFTGGRHRWTVQLDNMGQLPGQIFVAVPPKLGDVQFVESVNNHCCITVDLDLIGGYAKFFRNGHLLGQAFTGLTAPISPALAFLQGTNQHLQAGLVNITKLQQLDLEWNPEACSGDLRVTGRVVQKVSEVFGDYSTVLCNQGFISGVHLWLIKVNNLSEPDSIFIGVCRGCMPLDQDPQDLRDRTYYLSNGVIRVGGRRVATNAAAFTKGDIVGVVLDADQGEIVFLRNGIEQGRARGIRGRLYPFVSFDSEQDQITLLGSYTLPLNRTPRTLADMEWDTVGRSGDIELSSNCLTATKTSSASPSTVRGTILYNDTGVHEFHVILDSLGPDGIWVGVASPDMDPTKCVGDVGCGWALHSDGDRRFNGREEEFTGAFKNGDVLTVGMDLANGILRFSRNGIHMGDAFTGVKGPLVAVVTQASEESKVTIQNRPTVLNMGEYTGELRWDEVRAGRDLHVIDGLTVTKMSNEGGDYATVLGTLCVASGQHTWNVYINHVEDSNLFIGVTVGGHDLNADPQEMKSRTYYLSNGTIRVAGKLVTRCAEPYAEGDLVTVQLDMEQHHISFYKNGMLQGAGDGLPEEVWPYVSLDNIMDSITLHSSNMFLDLAHSLKWNGQKCCQWIQISEDGTTASLKPHAQFDSFLGQATVLGLREYSRTEVHSWVVRLEQPPNTNIANFLVGVAPASMDLNHSIGQEGCGIGLDYYGYIYINGKYFHVSNLANWQQVAKPCRGSTARHKGKAGPMFRFHEGKCEITLTLDLKEGTLRFSSGGHSIGTLANVKGPMHAALTLTSTKQAAQIAAGPIGKTEHTAEELVNILKAKGHLGNQRAEAAMLVVPRDLFVPRDRHREAFRDQKVTVRMPDGSTLIMPNPSFVAMALEKLDLQPGSSFLDVGCGSAYVTAVAACMIGPTGTVHGIECLSSRLENGRNNLRLLKERLPPEHVVKNLAVAGSVQAAINNVHLSLTNVLIPECTDGMLYDALYCDNSLSEEDLPAFLSLLKPNGRMVVVIEEDVLLIARSSTDAHDYKRESLTKITGDFGELEDPTPWEVQEAVQRIKQRELEKGLAKAKGEVGNLRSNELLDLQSRMGAAMQRIAELETALQRSNGTAGSRPAGNDDTRAVIRDNKFRRTPRISPHNSARSPGSDPSAFAGSASDNVKMRTRQVLDDSEEPLIRSEKLALEEKLSCGSGKIGTLLQAPSSCADVMQALGVQTLTVAQVASVTAGVQLQQRAGFQLYQGSFRGTRVSAWRLTINQPINTLEVHRAYSRFCAAHPNVCAVMGICLEPLDTAEPMDEDGCGSPTRAAAQQQQQWQHQPLQEVEEAGCHLWVLEEHHGSQTLAARVEQGLISWQHCLSIAQDVGSALAYLQSLKRICPITADAGAEVLDSNALAAPLSPLAVAQMLVLDNVQVSTAATAKISLVPALLTQLEFALCVAPDTQRVAEQLQRKLEALGTSAMSWEQVEELLMMPLQPSTSSSDPTTRRWVRQDFKMRRKLFLEEVAKMAVEGPIHKIEVRRSRCFKDSVATFSGKGQNVWRQPLKVTFIGEAGMDSGGVTREWFSSICAALRRGSLDLFWAGGPIRNQLYINPLSNSASHLKRFHFVGMLMAKALLETAARGKELGPVVLNLSFCEPFWKLLLGIPLGLMDLQALDPTEFRSLMQILQLDIDGLIFENFTWNFQHTQRGNGAKDEPEIPALPSGASPFSGDSSSRVDASIALKPGGNHVKVTNTNKREYVLLKAQKMLWGTVEAQMSAVIDAFHSLVPRELVEKYGFSPLEMQMLVCGEQNIDIADLRQHCKYEDGYTGKEPQIAWFWQAVESMDESQRRALLQFWSGSDGMPAEGFGSLEPAFHLVSVDRMYDRNDRTARLPAAHTCFRQLDLPRYATYEELREKMITAITMGQGYMALS</sequence>
<gene>
    <name evidence="10" type="ORF">OEZ85_008612</name>
</gene>
<dbReference type="SUPFAM" id="SSF56204">
    <property type="entry name" value="Hect, E3 ligase catalytic domain"/>
    <property type="match status" value="1"/>
</dbReference>
<feature type="region of interest" description="Disordered" evidence="7">
    <location>
        <begin position="30"/>
        <end position="123"/>
    </location>
</feature>
<evidence type="ECO:0000256" key="2">
    <source>
        <dbReference type="ARBA" id="ARBA00004906"/>
    </source>
</evidence>
<dbReference type="Proteomes" id="UP001244341">
    <property type="component" value="Chromosome 1b"/>
</dbReference>
<dbReference type="PROSITE" id="PS50237">
    <property type="entry name" value="HECT"/>
    <property type="match status" value="1"/>
</dbReference>
<feature type="active site" description="Glycyl thioester intermediate" evidence="6">
    <location>
        <position position="2257"/>
    </location>
</feature>
<evidence type="ECO:0000256" key="7">
    <source>
        <dbReference type="SAM" id="MobiDB-lite"/>
    </source>
</evidence>
<organism evidence="10 11">
    <name type="scientific">Tetradesmus obliquus</name>
    <name type="common">Green alga</name>
    <name type="synonym">Acutodesmus obliquus</name>
    <dbReference type="NCBI Taxonomy" id="3088"/>
    <lineage>
        <taxon>Eukaryota</taxon>
        <taxon>Viridiplantae</taxon>
        <taxon>Chlorophyta</taxon>
        <taxon>core chlorophytes</taxon>
        <taxon>Chlorophyceae</taxon>
        <taxon>CS clade</taxon>
        <taxon>Sphaeropleales</taxon>
        <taxon>Scenedesmaceae</taxon>
        <taxon>Tetradesmus</taxon>
    </lineage>
</organism>
<evidence type="ECO:0000313" key="10">
    <source>
        <dbReference type="EMBL" id="WIA09202.1"/>
    </source>
</evidence>
<dbReference type="SMART" id="SM00119">
    <property type="entry name" value="HECTc"/>
    <property type="match status" value="1"/>
</dbReference>
<protein>
    <recommendedName>
        <fullName evidence="3">HECT-type E3 ubiquitin transferase</fullName>
        <ecNumber evidence="3">2.3.2.26</ecNumber>
    </recommendedName>
</protein>
<dbReference type="InterPro" id="IPR013320">
    <property type="entry name" value="ConA-like_dom_sf"/>
</dbReference>
<feature type="compositionally biased region" description="Polar residues" evidence="7">
    <location>
        <begin position="30"/>
        <end position="42"/>
    </location>
</feature>
<evidence type="ECO:0000259" key="9">
    <source>
        <dbReference type="PROSITE" id="PS50237"/>
    </source>
</evidence>
<feature type="domain" description="B30.2/SPRY" evidence="8">
    <location>
        <begin position="813"/>
        <end position="992"/>
    </location>
</feature>
<feature type="compositionally biased region" description="Basic and acidic residues" evidence="7">
    <location>
        <begin position="1499"/>
        <end position="1512"/>
    </location>
</feature>
<feature type="domain" description="HECT" evidence="9">
    <location>
        <begin position="1915"/>
        <end position="2289"/>
    </location>
</feature>
<dbReference type="CDD" id="cd00078">
    <property type="entry name" value="HECTc"/>
    <property type="match status" value="1"/>
</dbReference>
<evidence type="ECO:0000256" key="1">
    <source>
        <dbReference type="ARBA" id="ARBA00000885"/>
    </source>
</evidence>
<evidence type="ECO:0000256" key="3">
    <source>
        <dbReference type="ARBA" id="ARBA00012485"/>
    </source>
</evidence>
<dbReference type="Pfam" id="PF00622">
    <property type="entry name" value="SPRY"/>
    <property type="match status" value="3"/>
</dbReference>
<reference evidence="10 11" key="1">
    <citation type="submission" date="2023-05" db="EMBL/GenBank/DDBJ databases">
        <title>A 100% complete, gapless, phased diploid assembly of the Scenedesmus obliquus UTEX 3031 genome.</title>
        <authorList>
            <person name="Biondi T.C."/>
            <person name="Hanschen E.R."/>
            <person name="Kwon T."/>
            <person name="Eng W."/>
            <person name="Kruse C.P.S."/>
            <person name="Koehler S.I."/>
            <person name="Kunde Y."/>
            <person name="Gleasner C.D."/>
            <person name="You Mak K.T."/>
            <person name="Polle J."/>
            <person name="Hovde B.T."/>
            <person name="Starkenburg S.R."/>
        </authorList>
    </citation>
    <scope>NUCLEOTIDE SEQUENCE [LARGE SCALE GENOMIC DNA]</scope>
    <source>
        <strain evidence="10 11">DOE0152z</strain>
    </source>
</reference>
<feature type="compositionally biased region" description="Low complexity" evidence="7">
    <location>
        <begin position="79"/>
        <end position="121"/>
    </location>
</feature>
<keyword evidence="5 6" id="KW-0833">Ubl conjugation pathway</keyword>
<dbReference type="Gene3D" id="3.30.2410.10">
    <property type="entry name" value="Hect, E3 ligase catalytic domain"/>
    <property type="match status" value="1"/>
</dbReference>
<feature type="compositionally biased region" description="Low complexity" evidence="7">
    <location>
        <begin position="2081"/>
        <end position="2091"/>
    </location>
</feature>
<dbReference type="SMART" id="SM00449">
    <property type="entry name" value="SPRY"/>
    <property type="match status" value="3"/>
</dbReference>
<dbReference type="InterPro" id="IPR050409">
    <property type="entry name" value="E3_ubiq-protein_ligase"/>
</dbReference>
<dbReference type="Gene3D" id="3.30.2160.10">
    <property type="entry name" value="Hect, E3 ligase catalytic domain"/>
    <property type="match status" value="1"/>
</dbReference>
<dbReference type="InterPro" id="IPR003877">
    <property type="entry name" value="SPRY_dom"/>
</dbReference>
<dbReference type="InterPro" id="IPR035983">
    <property type="entry name" value="Hect_E3_ubiquitin_ligase"/>
</dbReference>
<evidence type="ECO:0000256" key="6">
    <source>
        <dbReference type="PROSITE-ProRule" id="PRU00104"/>
    </source>
</evidence>
<keyword evidence="11" id="KW-1185">Reference proteome</keyword>
<feature type="compositionally biased region" description="Low complexity" evidence="7">
    <location>
        <begin position="56"/>
        <end position="71"/>
    </location>
</feature>
<evidence type="ECO:0000256" key="4">
    <source>
        <dbReference type="ARBA" id="ARBA00022679"/>
    </source>
</evidence>
<dbReference type="CDD" id="cd11709">
    <property type="entry name" value="SPRY"/>
    <property type="match status" value="2"/>
</dbReference>
<evidence type="ECO:0000256" key="5">
    <source>
        <dbReference type="ARBA" id="ARBA00022786"/>
    </source>
</evidence>
<feature type="region of interest" description="Disordered" evidence="7">
    <location>
        <begin position="2067"/>
        <end position="2091"/>
    </location>
</feature>
<dbReference type="Gene3D" id="3.90.1750.10">
    <property type="entry name" value="Hect, E3 ligase catalytic domains"/>
    <property type="match status" value="1"/>
</dbReference>
<keyword evidence="4" id="KW-0808">Transferase</keyword>